<dbReference type="SUPFAM" id="SSF51735">
    <property type="entry name" value="NAD(P)-binding Rossmann-fold domains"/>
    <property type="match status" value="1"/>
</dbReference>
<dbReference type="RefSeq" id="WP_344313576.1">
    <property type="nucleotide sequence ID" value="NZ_BAAANY010000023.1"/>
</dbReference>
<dbReference type="SUPFAM" id="SSF50129">
    <property type="entry name" value="GroES-like"/>
    <property type="match status" value="1"/>
</dbReference>
<reference evidence="4 5" key="1">
    <citation type="journal article" date="2019" name="Int. J. Syst. Evol. Microbiol.">
        <title>The Global Catalogue of Microorganisms (GCM) 10K type strain sequencing project: providing services to taxonomists for standard genome sequencing and annotation.</title>
        <authorList>
            <consortium name="The Broad Institute Genomics Platform"/>
            <consortium name="The Broad Institute Genome Sequencing Center for Infectious Disease"/>
            <person name="Wu L."/>
            <person name="Ma J."/>
        </authorList>
    </citation>
    <scope>NUCLEOTIDE SEQUENCE [LARGE SCALE GENOMIC DNA]</scope>
    <source>
        <strain evidence="4 5">JCM 14718</strain>
    </source>
</reference>
<evidence type="ECO:0000313" key="5">
    <source>
        <dbReference type="Proteomes" id="UP001500618"/>
    </source>
</evidence>
<dbReference type="SMART" id="SM00829">
    <property type="entry name" value="PKS_ER"/>
    <property type="match status" value="1"/>
</dbReference>
<dbReference type="Pfam" id="PF08240">
    <property type="entry name" value="ADH_N"/>
    <property type="match status" value="1"/>
</dbReference>
<protein>
    <submittedName>
        <fullName evidence="4">Zinc-binding dehydrogenase</fullName>
    </submittedName>
</protein>
<dbReference type="Gene3D" id="3.40.50.720">
    <property type="entry name" value="NAD(P)-binding Rossmann-like Domain"/>
    <property type="match status" value="1"/>
</dbReference>
<name>A0ABN2IBZ2_9ACTN</name>
<dbReference type="InterPro" id="IPR020843">
    <property type="entry name" value="ER"/>
</dbReference>
<keyword evidence="5" id="KW-1185">Reference proteome</keyword>
<dbReference type="InterPro" id="IPR011032">
    <property type="entry name" value="GroES-like_sf"/>
</dbReference>
<gene>
    <name evidence="4" type="ORF">GCM10009765_59300</name>
</gene>
<evidence type="ECO:0000256" key="2">
    <source>
        <dbReference type="ARBA" id="ARBA00023002"/>
    </source>
</evidence>
<dbReference type="Pfam" id="PF13602">
    <property type="entry name" value="ADH_zinc_N_2"/>
    <property type="match status" value="1"/>
</dbReference>
<dbReference type="EMBL" id="BAAANY010000023">
    <property type="protein sequence ID" value="GAA1701859.1"/>
    <property type="molecule type" value="Genomic_DNA"/>
</dbReference>
<keyword evidence="1" id="KW-0521">NADP</keyword>
<dbReference type="PANTHER" id="PTHR48106:SF18">
    <property type="entry name" value="QUINONE OXIDOREDUCTASE PIG3"/>
    <property type="match status" value="1"/>
</dbReference>
<evidence type="ECO:0000259" key="3">
    <source>
        <dbReference type="SMART" id="SM00829"/>
    </source>
</evidence>
<evidence type="ECO:0000313" key="4">
    <source>
        <dbReference type="EMBL" id="GAA1701859.1"/>
    </source>
</evidence>
<feature type="domain" description="Enoyl reductase (ER)" evidence="3">
    <location>
        <begin position="10"/>
        <end position="320"/>
    </location>
</feature>
<proteinExistence type="predicted"/>
<dbReference type="Proteomes" id="UP001500618">
    <property type="component" value="Unassembled WGS sequence"/>
</dbReference>
<keyword evidence="2" id="KW-0560">Oxidoreductase</keyword>
<accession>A0ABN2IBZ2</accession>
<dbReference type="InterPro" id="IPR036291">
    <property type="entry name" value="NAD(P)-bd_dom_sf"/>
</dbReference>
<comment type="caution">
    <text evidence="4">The sequence shown here is derived from an EMBL/GenBank/DDBJ whole genome shotgun (WGS) entry which is preliminary data.</text>
</comment>
<organism evidence="4 5">
    <name type="scientific">Fodinicola feengrottensis</name>
    <dbReference type="NCBI Taxonomy" id="435914"/>
    <lineage>
        <taxon>Bacteria</taxon>
        <taxon>Bacillati</taxon>
        <taxon>Actinomycetota</taxon>
        <taxon>Actinomycetes</taxon>
        <taxon>Mycobacteriales</taxon>
        <taxon>Fodinicola</taxon>
    </lineage>
</organism>
<dbReference type="InterPro" id="IPR013154">
    <property type="entry name" value="ADH-like_N"/>
</dbReference>
<evidence type="ECO:0000256" key="1">
    <source>
        <dbReference type="ARBA" id="ARBA00022857"/>
    </source>
</evidence>
<dbReference type="Gene3D" id="3.90.180.10">
    <property type="entry name" value="Medium-chain alcohol dehydrogenases, catalytic domain"/>
    <property type="match status" value="1"/>
</dbReference>
<sequence length="322" mass="34042">MRAAVCLRAGDPEVIEVRHIPRPAIKDGWSVIEVKGFGLNRSELMTRQGHSPNVVFPRVLGIECVGVIAESATLPVGAKVAAIMGEMGREFDGGYAEYALLPDSLLMPVRTDLDWETFAALPETYLTTQGSLDVLGIAAGGRLLVRGGTSSVGMAALSMAKGHGVETAATTRREDKSKALRAGGADHVVLDHGDDLAEQVRGIWPDGPDYILDLVGAPTTVDSLHLVRAGGTVCVSGMLSGSWAIPSFEPVAMIPSGTKLTAYHSDDFKGAAGASALQRILDEVAAGTYQPNIDRVFRLDDIVEAHRYMEANQATGKVIAVP</sequence>
<dbReference type="PANTHER" id="PTHR48106">
    <property type="entry name" value="QUINONE OXIDOREDUCTASE PIG3-RELATED"/>
    <property type="match status" value="1"/>
</dbReference>